<proteinExistence type="predicted"/>
<name>G8C2J5_9MOLU</name>
<feature type="coiled-coil region" evidence="1">
    <location>
        <begin position="80"/>
        <end position="136"/>
    </location>
</feature>
<dbReference type="InterPro" id="IPR050220">
    <property type="entry name" value="Type_II_DNA_Topoisomerases"/>
</dbReference>
<evidence type="ECO:0000313" key="2">
    <source>
        <dbReference type="EMBL" id="CCE66543.1"/>
    </source>
</evidence>
<dbReference type="GO" id="GO:0005524">
    <property type="term" value="F:ATP binding"/>
    <property type="evidence" value="ECO:0007669"/>
    <property type="project" value="InterPro"/>
</dbReference>
<organism evidence="2">
    <name type="scientific">Candidatus Mycoplasma haematominutum 'Birmingham 1'</name>
    <dbReference type="NCBI Taxonomy" id="1116213"/>
    <lineage>
        <taxon>Bacteria</taxon>
        <taxon>Bacillati</taxon>
        <taxon>Mycoplasmatota</taxon>
        <taxon>Mollicutes</taxon>
        <taxon>Mycoplasmataceae</taxon>
        <taxon>Mycoplasma</taxon>
    </lineage>
</organism>
<dbReference type="InterPro" id="IPR006691">
    <property type="entry name" value="GyrA/parC_rep"/>
</dbReference>
<dbReference type="InterPro" id="IPR035516">
    <property type="entry name" value="Gyrase/topoIV_suA_C"/>
</dbReference>
<dbReference type="PATRIC" id="fig|1116213.3.peg.23"/>
<accession>G8C2J5</accession>
<dbReference type="GO" id="GO:0003918">
    <property type="term" value="F:DNA topoisomerase type II (double strand cut, ATP-hydrolyzing) activity"/>
    <property type="evidence" value="ECO:0007669"/>
    <property type="project" value="TreeGrafter"/>
</dbReference>
<dbReference type="KEGG" id="mhb:MHM_00250"/>
<dbReference type="GO" id="GO:0006265">
    <property type="term" value="P:DNA topological change"/>
    <property type="evidence" value="ECO:0007669"/>
    <property type="project" value="InterPro"/>
</dbReference>
<dbReference type="Gene3D" id="2.120.10.90">
    <property type="entry name" value="DNA gyrase/topoisomerase IV, subunit A, C-terminal"/>
    <property type="match status" value="1"/>
</dbReference>
<dbReference type="HOGENOM" id="CLU_838598_0_0_14"/>
<dbReference type="GO" id="GO:0009330">
    <property type="term" value="C:DNA topoisomerase type II (double strand cut, ATP-hydrolyzing) complex"/>
    <property type="evidence" value="ECO:0007669"/>
    <property type="project" value="TreeGrafter"/>
</dbReference>
<dbReference type="PANTHER" id="PTHR43493:SF5">
    <property type="entry name" value="DNA GYRASE SUBUNIT A, CHLOROPLASTIC_MITOCHONDRIAL"/>
    <property type="match status" value="1"/>
</dbReference>
<keyword evidence="1" id="KW-0175">Coiled coil</keyword>
<dbReference type="EMBL" id="HE613254">
    <property type="protein sequence ID" value="CCE66543.1"/>
    <property type="molecule type" value="Genomic_DNA"/>
</dbReference>
<reference evidence="2" key="1">
    <citation type="submission" date="2011-11" db="EMBL/GenBank/DDBJ databases">
        <title>Complete genome sequence of Candidatus Mycoplasma haemominutum.</title>
        <authorList>
            <person name="Barker E.N."/>
            <person name="Darby A.C."/>
            <person name="Helps C.R."/>
            <person name="Peters I.R."/>
            <person name="Hughes M.A."/>
            <person name="Radford A.D."/>
            <person name="Novacco M."/>
            <person name="Boretti F."/>
            <person name="Hofmann-Lehmann R."/>
            <person name="Tasker S."/>
        </authorList>
    </citation>
    <scope>NUCLEOTIDE SEQUENCE</scope>
    <source>
        <strain evidence="2">Birmingham 1</strain>
    </source>
</reference>
<gene>
    <name evidence="2" type="ORF">MHM_00250</name>
</gene>
<dbReference type="AlphaFoldDB" id="G8C2J5"/>
<reference evidence="2" key="2">
    <citation type="submission" date="2011-11" db="EMBL/GenBank/DDBJ databases">
        <authorList>
            <person name="Barker E."/>
        </authorList>
    </citation>
    <scope>NUCLEOTIDE SEQUENCE</scope>
    <source>
        <strain evidence="2">Birmingham 1</strain>
    </source>
</reference>
<dbReference type="GO" id="GO:0003677">
    <property type="term" value="F:DNA binding"/>
    <property type="evidence" value="ECO:0007669"/>
    <property type="project" value="InterPro"/>
</dbReference>
<sequence>MPSIAEDKFNREKWITEQFNRLRSSSGPSKLRSALQSLNDGRTAEVLFHKLQSLTQNENFLQNYKSEINRILKVSRGKSLSTLEKELEQLQQTYNFKLTQLEIAEHKIKTLKSKTVDEISQEIESLERLYQLIENSSIEDIQLSAQERKMWEEIHTKVDAQIRQERELWGRKSSLKTTSRNAAGVKGIDLADTDEIVSVSSTYSGEDMVLIIDETGRGKCTNLSEYRMSRWNSKGILSCKRVKAEGEEERSRSFKNLVTGTLIDYEKESIVLWTEKGFLKRFKAKDLVSTRKNRVTSGNKLIELEKGDKIKKFAKWKNLEEETKVLPISGG</sequence>
<dbReference type="SUPFAM" id="SSF101904">
    <property type="entry name" value="GyrA/ParC C-terminal domain-like"/>
    <property type="match status" value="1"/>
</dbReference>
<dbReference type="PANTHER" id="PTHR43493">
    <property type="entry name" value="DNA GYRASE/TOPOISOMERASE SUBUNIT A"/>
    <property type="match status" value="1"/>
</dbReference>
<protein>
    <submittedName>
        <fullName evidence="2">DNA gyrase subunit A</fullName>
    </submittedName>
</protein>
<evidence type="ECO:0000256" key="1">
    <source>
        <dbReference type="SAM" id="Coils"/>
    </source>
</evidence>
<dbReference type="Pfam" id="PF03989">
    <property type="entry name" value="DNA_gyraseA_C"/>
    <property type="match status" value="3"/>
</dbReference>